<evidence type="ECO:0000313" key="2">
    <source>
        <dbReference type="EMBL" id="POH72608.1"/>
    </source>
</evidence>
<dbReference type="InterPro" id="IPR006016">
    <property type="entry name" value="UspA"/>
</dbReference>
<dbReference type="Pfam" id="PF00582">
    <property type="entry name" value="Usp"/>
    <property type="match status" value="1"/>
</dbReference>
<name>A0A2S3ZTQ7_ARTGL</name>
<protein>
    <recommendedName>
        <fullName evidence="1">UspA domain-containing protein</fullName>
    </recommendedName>
</protein>
<dbReference type="AlphaFoldDB" id="A0A2S3ZTQ7"/>
<reference evidence="2 3" key="1">
    <citation type="submission" date="2018-01" db="EMBL/GenBank/DDBJ databases">
        <title>Arthrobacter sp. nov., from glaciers in China.</title>
        <authorList>
            <person name="Liu Q."/>
            <person name="Xin Y.-H."/>
        </authorList>
    </citation>
    <scope>NUCLEOTIDE SEQUENCE [LARGE SCALE GENOMIC DNA]</scope>
    <source>
        <strain evidence="2 3">HLT2-12-2</strain>
    </source>
</reference>
<dbReference type="EMBL" id="PPXC01000012">
    <property type="protein sequence ID" value="POH72608.1"/>
    <property type="molecule type" value="Genomic_DNA"/>
</dbReference>
<comment type="caution">
    <text evidence="2">The sequence shown here is derived from an EMBL/GenBank/DDBJ whole genome shotgun (WGS) entry which is preliminary data.</text>
</comment>
<sequence length="28" mass="2759">MGLLMGSVSTACTAHAHCPVLIVHAAPA</sequence>
<dbReference type="Proteomes" id="UP000237061">
    <property type="component" value="Unassembled WGS sequence"/>
</dbReference>
<evidence type="ECO:0000313" key="3">
    <source>
        <dbReference type="Proteomes" id="UP000237061"/>
    </source>
</evidence>
<feature type="domain" description="UspA" evidence="1">
    <location>
        <begin position="2"/>
        <end position="24"/>
    </location>
</feature>
<dbReference type="Gene3D" id="3.40.50.620">
    <property type="entry name" value="HUPs"/>
    <property type="match status" value="1"/>
</dbReference>
<gene>
    <name evidence="2" type="ORF">CVS27_14625</name>
</gene>
<proteinExistence type="predicted"/>
<dbReference type="SUPFAM" id="SSF52402">
    <property type="entry name" value="Adenine nucleotide alpha hydrolases-like"/>
    <property type="match status" value="1"/>
</dbReference>
<keyword evidence="3" id="KW-1185">Reference proteome</keyword>
<evidence type="ECO:0000259" key="1">
    <source>
        <dbReference type="Pfam" id="PF00582"/>
    </source>
</evidence>
<accession>A0A2S3ZTQ7</accession>
<organism evidence="2 3">
    <name type="scientific">Arthrobacter glacialis</name>
    <dbReference type="NCBI Taxonomy" id="1664"/>
    <lineage>
        <taxon>Bacteria</taxon>
        <taxon>Bacillati</taxon>
        <taxon>Actinomycetota</taxon>
        <taxon>Actinomycetes</taxon>
        <taxon>Micrococcales</taxon>
        <taxon>Micrococcaceae</taxon>
        <taxon>Arthrobacter</taxon>
    </lineage>
</organism>
<dbReference type="InterPro" id="IPR014729">
    <property type="entry name" value="Rossmann-like_a/b/a_fold"/>
</dbReference>